<organism evidence="2 3">
    <name type="scientific">Parasphingorhabdus flavimaris</name>
    <dbReference type="NCBI Taxonomy" id="266812"/>
    <lineage>
        <taxon>Bacteria</taxon>
        <taxon>Pseudomonadati</taxon>
        <taxon>Pseudomonadota</taxon>
        <taxon>Alphaproteobacteria</taxon>
        <taxon>Sphingomonadales</taxon>
        <taxon>Sphingomonadaceae</taxon>
        <taxon>Parasphingorhabdus</taxon>
    </lineage>
</organism>
<dbReference type="Proteomes" id="UP000652427">
    <property type="component" value="Unassembled WGS sequence"/>
</dbReference>
<keyword evidence="3" id="KW-1185">Reference proteome</keyword>
<comment type="caution">
    <text evidence="2">The sequence shown here is derived from an EMBL/GenBank/DDBJ whole genome shotgun (WGS) entry which is preliminary data.</text>
</comment>
<dbReference type="EMBL" id="JABWMH010000003">
    <property type="protein sequence ID" value="NVD28203.1"/>
    <property type="molecule type" value="Genomic_DNA"/>
</dbReference>
<feature type="compositionally biased region" description="Basic and acidic residues" evidence="1">
    <location>
        <begin position="30"/>
        <end position="41"/>
    </location>
</feature>
<sequence length="55" mass="6126">MIDNFSIAVTHGLLLLAMWRLIHRDDLDVEEPPERNKEPDGFLKPPSGSGSHSDA</sequence>
<reference evidence="2 3" key="1">
    <citation type="submission" date="2020-06" db="EMBL/GenBank/DDBJ databases">
        <authorList>
            <person name="Kim S.-J."/>
            <person name="Park S.-J."/>
        </authorList>
    </citation>
    <scope>NUCLEOTIDE SEQUENCE [LARGE SCALE GENOMIC DNA]</scope>
    <source>
        <strain evidence="2 3">SW-151</strain>
    </source>
</reference>
<gene>
    <name evidence="2" type="ORF">HUO14_09835</name>
</gene>
<name>A0ABX2N3D3_9SPHN</name>
<evidence type="ECO:0000256" key="1">
    <source>
        <dbReference type="SAM" id="MobiDB-lite"/>
    </source>
</evidence>
<feature type="region of interest" description="Disordered" evidence="1">
    <location>
        <begin position="30"/>
        <end position="55"/>
    </location>
</feature>
<dbReference type="RefSeq" id="WP_176279729.1">
    <property type="nucleotide sequence ID" value="NZ_JABWMH010000003.1"/>
</dbReference>
<evidence type="ECO:0000313" key="3">
    <source>
        <dbReference type="Proteomes" id="UP000652427"/>
    </source>
</evidence>
<protein>
    <submittedName>
        <fullName evidence="2">Uncharacterized protein</fullName>
    </submittedName>
</protein>
<evidence type="ECO:0000313" key="2">
    <source>
        <dbReference type="EMBL" id="NVD28203.1"/>
    </source>
</evidence>
<proteinExistence type="predicted"/>
<accession>A0ABX2N3D3</accession>